<keyword evidence="4" id="KW-0812">Transmembrane</keyword>
<dbReference type="EMBL" id="CAJVPI010000030">
    <property type="protein sequence ID" value="CAG8461236.1"/>
    <property type="molecule type" value="Genomic_DNA"/>
</dbReference>
<keyword evidence="7 9" id="KW-0333">Golgi apparatus</keyword>
<evidence type="ECO:0000256" key="5">
    <source>
        <dbReference type="ARBA" id="ARBA00022927"/>
    </source>
</evidence>
<dbReference type="GO" id="GO:0005797">
    <property type="term" value="C:Golgi medial cisterna"/>
    <property type="evidence" value="ECO:0007669"/>
    <property type="project" value="TreeGrafter"/>
</dbReference>
<dbReference type="Pfam" id="PF12352">
    <property type="entry name" value="V-SNARE_C"/>
    <property type="match status" value="1"/>
</dbReference>
<sequence length="228" mass="25347">MIRSQHHSTITATTPPSPSPPSLTATASTTSKDHASNSQQLSWEFLRRQARQLESEIENKLSAYAKLASGYGRERGGTGGGITGLSAEAMEAEIDELIKKLTLVVNSMAELLDRPSSAPASSSMMHMLQRHRDILYDYSKEFKKTKSNIQAARDHADLLRSVRDEISLHKSGTSSETDYFLNERARIENSHHITDMVIEQAYSTREEIGRQRSILSKANRRMVGVAST</sequence>
<evidence type="ECO:0000256" key="6">
    <source>
        <dbReference type="ARBA" id="ARBA00022989"/>
    </source>
</evidence>
<evidence type="ECO:0000256" key="1">
    <source>
        <dbReference type="ARBA" id="ARBA00004409"/>
    </source>
</evidence>
<comment type="subunit">
    <text evidence="9">Component of several multiprotein Golgi SNARE complexes.</text>
</comment>
<dbReference type="PIRSF" id="PIRSF027109">
    <property type="entry name" value="Golgi_SNARE"/>
    <property type="match status" value="1"/>
</dbReference>
<evidence type="ECO:0000313" key="12">
    <source>
        <dbReference type="Proteomes" id="UP000789739"/>
    </source>
</evidence>
<gene>
    <name evidence="11" type="ORF">PBRASI_LOCUS591</name>
</gene>
<dbReference type="InterPro" id="IPR023601">
    <property type="entry name" value="Golgi_SNAP_su1"/>
</dbReference>
<keyword evidence="9" id="KW-0931">ER-Golgi transport</keyword>
<name>A0A9N8VUA2_9GLOM</name>
<dbReference type="GO" id="GO:0006906">
    <property type="term" value="P:vesicle fusion"/>
    <property type="evidence" value="ECO:0007669"/>
    <property type="project" value="TreeGrafter"/>
</dbReference>
<evidence type="ECO:0000313" key="11">
    <source>
        <dbReference type="EMBL" id="CAG8461236.1"/>
    </source>
</evidence>
<dbReference type="OrthoDB" id="422156at2759"/>
<evidence type="ECO:0000256" key="4">
    <source>
        <dbReference type="ARBA" id="ARBA00022692"/>
    </source>
</evidence>
<feature type="region of interest" description="Disordered" evidence="10">
    <location>
        <begin position="1"/>
        <end position="40"/>
    </location>
</feature>
<keyword evidence="3 9" id="KW-0813">Transport</keyword>
<accession>A0A9N8VUA2</accession>
<evidence type="ECO:0000256" key="8">
    <source>
        <dbReference type="ARBA" id="ARBA00023136"/>
    </source>
</evidence>
<organism evidence="11 12">
    <name type="scientific">Paraglomus brasilianum</name>
    <dbReference type="NCBI Taxonomy" id="144538"/>
    <lineage>
        <taxon>Eukaryota</taxon>
        <taxon>Fungi</taxon>
        <taxon>Fungi incertae sedis</taxon>
        <taxon>Mucoromycota</taxon>
        <taxon>Glomeromycotina</taxon>
        <taxon>Glomeromycetes</taxon>
        <taxon>Paraglomerales</taxon>
        <taxon>Paraglomeraceae</taxon>
        <taxon>Paraglomus</taxon>
    </lineage>
</organism>
<reference evidence="11" key="1">
    <citation type="submission" date="2021-06" db="EMBL/GenBank/DDBJ databases">
        <authorList>
            <person name="Kallberg Y."/>
            <person name="Tangrot J."/>
            <person name="Rosling A."/>
        </authorList>
    </citation>
    <scope>NUCLEOTIDE SEQUENCE</scope>
    <source>
        <strain evidence="11">BR232B</strain>
    </source>
</reference>
<keyword evidence="6" id="KW-1133">Transmembrane helix</keyword>
<proteinExistence type="inferred from homology"/>
<dbReference type="GO" id="GO:0048219">
    <property type="term" value="P:inter-Golgi cisterna vesicle-mediated transport"/>
    <property type="evidence" value="ECO:0007669"/>
    <property type="project" value="TreeGrafter"/>
</dbReference>
<evidence type="ECO:0000256" key="2">
    <source>
        <dbReference type="ARBA" id="ARBA00008473"/>
    </source>
</evidence>
<protein>
    <recommendedName>
        <fullName evidence="9">Golgi SNAP receptor complex member 1</fullName>
    </recommendedName>
</protein>
<dbReference type="GO" id="GO:0006888">
    <property type="term" value="P:endoplasmic reticulum to Golgi vesicle-mediated transport"/>
    <property type="evidence" value="ECO:0007669"/>
    <property type="project" value="InterPro"/>
</dbReference>
<evidence type="ECO:0000256" key="3">
    <source>
        <dbReference type="ARBA" id="ARBA00022448"/>
    </source>
</evidence>
<evidence type="ECO:0000256" key="7">
    <source>
        <dbReference type="ARBA" id="ARBA00023034"/>
    </source>
</evidence>
<evidence type="ECO:0000256" key="10">
    <source>
        <dbReference type="SAM" id="MobiDB-lite"/>
    </source>
</evidence>
<dbReference type="AlphaFoldDB" id="A0A9N8VUA2"/>
<evidence type="ECO:0000256" key="9">
    <source>
        <dbReference type="PIRNR" id="PIRNR027109"/>
    </source>
</evidence>
<dbReference type="GO" id="GO:0005801">
    <property type="term" value="C:cis-Golgi network"/>
    <property type="evidence" value="ECO:0007669"/>
    <property type="project" value="InterPro"/>
</dbReference>
<dbReference type="PANTHER" id="PTHR21094:SF2">
    <property type="entry name" value="GOLGI SNAP RECEPTOR COMPLEX MEMBER 1"/>
    <property type="match status" value="1"/>
</dbReference>
<dbReference type="GO" id="GO:0031201">
    <property type="term" value="C:SNARE complex"/>
    <property type="evidence" value="ECO:0007669"/>
    <property type="project" value="TreeGrafter"/>
</dbReference>
<dbReference type="PANTHER" id="PTHR21094">
    <property type="entry name" value="GOS-28 SNARE- RELATED"/>
    <property type="match status" value="1"/>
</dbReference>
<dbReference type="GO" id="GO:0015031">
    <property type="term" value="P:protein transport"/>
    <property type="evidence" value="ECO:0007669"/>
    <property type="project" value="UniProtKB-KW"/>
</dbReference>
<dbReference type="Proteomes" id="UP000789739">
    <property type="component" value="Unassembled WGS sequence"/>
</dbReference>
<comment type="subcellular location">
    <subcellularLocation>
        <location evidence="1">Golgi apparatus membrane</location>
        <topology evidence="1">Single-pass type IV membrane protein</topology>
    </subcellularLocation>
</comment>
<dbReference type="GO" id="GO:0005484">
    <property type="term" value="F:SNAP receptor activity"/>
    <property type="evidence" value="ECO:0007669"/>
    <property type="project" value="TreeGrafter"/>
</dbReference>
<comment type="caution">
    <text evidence="11">The sequence shown here is derived from an EMBL/GenBank/DDBJ whole genome shotgun (WGS) entry which is preliminary data.</text>
</comment>
<comment type="function">
    <text evidence="9">Involved in transport from the ER to the Golgi apparatus as well as in intra-Golgi transport. It belongs to a super-family of proteins called t-SNAREs or soluble NSF (N-ethylmaleimide-sensitive factor) attachment protein receptor.</text>
</comment>
<keyword evidence="8 9" id="KW-0472">Membrane</keyword>
<keyword evidence="12" id="KW-1185">Reference proteome</keyword>
<keyword evidence="5 9" id="KW-0653">Protein transport</keyword>
<dbReference type="GO" id="GO:0000139">
    <property type="term" value="C:Golgi membrane"/>
    <property type="evidence" value="ECO:0007669"/>
    <property type="project" value="UniProtKB-SubCell"/>
</dbReference>
<comment type="similarity">
    <text evidence="2 9">Belongs to the GOSR1 family.</text>
</comment>